<proteinExistence type="predicted"/>
<protein>
    <submittedName>
        <fullName evidence="1">Uncharacterized protein</fullName>
    </submittedName>
</protein>
<comment type="caution">
    <text evidence="1">The sequence shown here is derived from an EMBL/GenBank/DDBJ whole genome shotgun (WGS) entry which is preliminary data.</text>
</comment>
<dbReference type="AlphaFoldDB" id="A0A8K0K6C4"/>
<reference evidence="1" key="2">
    <citation type="submission" date="2017-10" db="EMBL/GenBank/DDBJ databases">
        <title>Ladona fulva Genome sequencing and assembly.</title>
        <authorList>
            <person name="Murali S."/>
            <person name="Richards S."/>
            <person name="Bandaranaike D."/>
            <person name="Bellair M."/>
            <person name="Blankenburg K."/>
            <person name="Chao H."/>
            <person name="Dinh H."/>
            <person name="Doddapaneni H."/>
            <person name="Dugan-Rocha S."/>
            <person name="Elkadiri S."/>
            <person name="Gnanaolivu R."/>
            <person name="Hernandez B."/>
            <person name="Skinner E."/>
            <person name="Javaid M."/>
            <person name="Lee S."/>
            <person name="Li M."/>
            <person name="Ming W."/>
            <person name="Munidasa M."/>
            <person name="Muniz J."/>
            <person name="Nguyen L."/>
            <person name="Hughes D."/>
            <person name="Osuji N."/>
            <person name="Pu L.-L."/>
            <person name="Puazo M."/>
            <person name="Qu C."/>
            <person name="Quiroz J."/>
            <person name="Raj R."/>
            <person name="Weissenberger G."/>
            <person name="Xin Y."/>
            <person name="Zou X."/>
            <person name="Han Y."/>
            <person name="Worley K."/>
            <person name="Muzny D."/>
            <person name="Gibbs R."/>
        </authorList>
    </citation>
    <scope>NUCLEOTIDE SEQUENCE</scope>
    <source>
        <strain evidence="1">Sampled in the wild</strain>
    </source>
</reference>
<organism evidence="1 2">
    <name type="scientific">Ladona fulva</name>
    <name type="common">Scarce chaser dragonfly</name>
    <name type="synonym">Libellula fulva</name>
    <dbReference type="NCBI Taxonomy" id="123851"/>
    <lineage>
        <taxon>Eukaryota</taxon>
        <taxon>Metazoa</taxon>
        <taxon>Ecdysozoa</taxon>
        <taxon>Arthropoda</taxon>
        <taxon>Hexapoda</taxon>
        <taxon>Insecta</taxon>
        <taxon>Pterygota</taxon>
        <taxon>Palaeoptera</taxon>
        <taxon>Odonata</taxon>
        <taxon>Epiprocta</taxon>
        <taxon>Anisoptera</taxon>
        <taxon>Libelluloidea</taxon>
        <taxon>Libellulidae</taxon>
        <taxon>Ladona</taxon>
    </lineage>
</organism>
<evidence type="ECO:0000313" key="2">
    <source>
        <dbReference type="Proteomes" id="UP000792457"/>
    </source>
</evidence>
<gene>
    <name evidence="1" type="ORF">J437_LFUL007063</name>
</gene>
<name>A0A8K0K6C4_LADFU</name>
<dbReference type="EMBL" id="KZ308383">
    <property type="protein sequence ID" value="KAG8228728.1"/>
    <property type="molecule type" value="Genomic_DNA"/>
</dbReference>
<keyword evidence="2" id="KW-1185">Reference proteome</keyword>
<reference evidence="1" key="1">
    <citation type="submission" date="2013-04" db="EMBL/GenBank/DDBJ databases">
        <authorList>
            <person name="Qu J."/>
            <person name="Murali S.C."/>
            <person name="Bandaranaike D."/>
            <person name="Bellair M."/>
            <person name="Blankenburg K."/>
            <person name="Chao H."/>
            <person name="Dinh H."/>
            <person name="Doddapaneni H."/>
            <person name="Downs B."/>
            <person name="Dugan-Rocha S."/>
            <person name="Elkadiri S."/>
            <person name="Gnanaolivu R.D."/>
            <person name="Hernandez B."/>
            <person name="Javaid M."/>
            <person name="Jayaseelan J.C."/>
            <person name="Lee S."/>
            <person name="Li M."/>
            <person name="Ming W."/>
            <person name="Munidasa M."/>
            <person name="Muniz J."/>
            <person name="Nguyen L."/>
            <person name="Ongeri F."/>
            <person name="Osuji N."/>
            <person name="Pu L.-L."/>
            <person name="Puazo M."/>
            <person name="Qu C."/>
            <person name="Quiroz J."/>
            <person name="Raj R."/>
            <person name="Weissenberger G."/>
            <person name="Xin Y."/>
            <person name="Zou X."/>
            <person name="Han Y."/>
            <person name="Richards S."/>
            <person name="Worley K."/>
            <person name="Muzny D."/>
            <person name="Gibbs R."/>
        </authorList>
    </citation>
    <scope>NUCLEOTIDE SEQUENCE</scope>
    <source>
        <strain evidence="1">Sampled in the wild</strain>
    </source>
</reference>
<dbReference type="Proteomes" id="UP000792457">
    <property type="component" value="Unassembled WGS sequence"/>
</dbReference>
<evidence type="ECO:0000313" key="1">
    <source>
        <dbReference type="EMBL" id="KAG8228728.1"/>
    </source>
</evidence>
<accession>A0A8K0K6C4</accession>
<sequence>MSWTKSVKFTSMKSTIKWLSARRHSPRKSCCPRTWPKQEPPEGELTILCGLWELCLTDFPRQPTRHMQLAEAIPGIQVLDYHTRQVWLGSYQITEFFSANMLTSIWWAIREKRWLYALQFLPPFCSQNSRFPQHPAHRCYI</sequence>